<comment type="cofactor">
    <cofactor evidence="1">
        <name>Mg(2+)</name>
        <dbReference type="ChEBI" id="CHEBI:18420"/>
    </cofactor>
</comment>
<dbReference type="STRING" id="1802056.A2954_02460"/>
<dbReference type="Gene3D" id="3.40.50.1010">
    <property type="entry name" value="5'-nuclease"/>
    <property type="match status" value="1"/>
</dbReference>
<organism evidence="9 10">
    <name type="scientific">Candidatus Roizmanbacteria bacterium RIFCSPLOWO2_01_FULL_37_12</name>
    <dbReference type="NCBI Taxonomy" id="1802056"/>
    <lineage>
        <taxon>Bacteria</taxon>
        <taxon>Candidatus Roizmaniibacteriota</taxon>
    </lineage>
</organism>
<keyword evidence="5" id="KW-0378">Hydrolase</keyword>
<dbReference type="CDD" id="cd09881">
    <property type="entry name" value="PIN_VapC4-5_FitB-like"/>
    <property type="match status" value="1"/>
</dbReference>
<dbReference type="GO" id="GO:0016787">
    <property type="term" value="F:hydrolase activity"/>
    <property type="evidence" value="ECO:0007669"/>
    <property type="project" value="UniProtKB-KW"/>
</dbReference>
<keyword evidence="4" id="KW-0479">Metal-binding</keyword>
<dbReference type="Pfam" id="PF01850">
    <property type="entry name" value="PIN"/>
    <property type="match status" value="1"/>
</dbReference>
<evidence type="ECO:0000259" key="8">
    <source>
        <dbReference type="SMART" id="SM00670"/>
    </source>
</evidence>
<comment type="similarity">
    <text evidence="7">Belongs to the PINc/VapC protein family.</text>
</comment>
<reference evidence="9 10" key="1">
    <citation type="journal article" date="2016" name="Nat. Commun.">
        <title>Thousands of microbial genomes shed light on interconnected biogeochemical processes in an aquifer system.</title>
        <authorList>
            <person name="Anantharaman K."/>
            <person name="Brown C.T."/>
            <person name="Hug L.A."/>
            <person name="Sharon I."/>
            <person name="Castelle C.J."/>
            <person name="Probst A.J."/>
            <person name="Thomas B.C."/>
            <person name="Singh A."/>
            <person name="Wilkins M.J."/>
            <person name="Karaoz U."/>
            <person name="Brodie E.L."/>
            <person name="Williams K.H."/>
            <person name="Hubbard S.S."/>
            <person name="Banfield J.F."/>
        </authorList>
    </citation>
    <scope>NUCLEOTIDE SEQUENCE [LARGE SCALE GENOMIC DNA]</scope>
</reference>
<dbReference type="GO" id="GO:0004518">
    <property type="term" value="F:nuclease activity"/>
    <property type="evidence" value="ECO:0007669"/>
    <property type="project" value="UniProtKB-KW"/>
</dbReference>
<proteinExistence type="inferred from homology"/>
<evidence type="ECO:0000256" key="7">
    <source>
        <dbReference type="ARBA" id="ARBA00038093"/>
    </source>
</evidence>
<name>A0A1F7IEU2_9BACT</name>
<dbReference type="SMART" id="SM00670">
    <property type="entry name" value="PINc"/>
    <property type="match status" value="1"/>
</dbReference>
<keyword evidence="3" id="KW-0540">Nuclease</keyword>
<dbReference type="InterPro" id="IPR050556">
    <property type="entry name" value="Type_II_TA_system_RNase"/>
</dbReference>
<dbReference type="InterPro" id="IPR029060">
    <property type="entry name" value="PIN-like_dom_sf"/>
</dbReference>
<evidence type="ECO:0000256" key="2">
    <source>
        <dbReference type="ARBA" id="ARBA00022649"/>
    </source>
</evidence>
<dbReference type="EMBL" id="MGAG01000008">
    <property type="protein sequence ID" value="OGK41888.1"/>
    <property type="molecule type" value="Genomic_DNA"/>
</dbReference>
<dbReference type="PANTHER" id="PTHR33653">
    <property type="entry name" value="RIBONUCLEASE VAPC2"/>
    <property type="match status" value="1"/>
</dbReference>
<dbReference type="InterPro" id="IPR002716">
    <property type="entry name" value="PIN_dom"/>
</dbReference>
<evidence type="ECO:0000313" key="10">
    <source>
        <dbReference type="Proteomes" id="UP000177698"/>
    </source>
</evidence>
<protein>
    <recommendedName>
        <fullName evidence="8">PIN domain-containing protein</fullName>
    </recommendedName>
</protein>
<dbReference type="PANTHER" id="PTHR33653:SF1">
    <property type="entry name" value="RIBONUCLEASE VAPC2"/>
    <property type="match status" value="1"/>
</dbReference>
<dbReference type="GO" id="GO:0046872">
    <property type="term" value="F:metal ion binding"/>
    <property type="evidence" value="ECO:0007669"/>
    <property type="project" value="UniProtKB-KW"/>
</dbReference>
<evidence type="ECO:0000256" key="5">
    <source>
        <dbReference type="ARBA" id="ARBA00022801"/>
    </source>
</evidence>
<keyword evidence="2" id="KW-1277">Toxin-antitoxin system</keyword>
<evidence type="ECO:0000256" key="1">
    <source>
        <dbReference type="ARBA" id="ARBA00001946"/>
    </source>
</evidence>
<evidence type="ECO:0000256" key="6">
    <source>
        <dbReference type="ARBA" id="ARBA00022842"/>
    </source>
</evidence>
<dbReference type="AlphaFoldDB" id="A0A1F7IEU2"/>
<dbReference type="SUPFAM" id="SSF88723">
    <property type="entry name" value="PIN domain-like"/>
    <property type="match status" value="1"/>
</dbReference>
<dbReference type="Proteomes" id="UP000177698">
    <property type="component" value="Unassembled WGS sequence"/>
</dbReference>
<accession>A0A1F7IEU2</accession>
<evidence type="ECO:0000256" key="4">
    <source>
        <dbReference type="ARBA" id="ARBA00022723"/>
    </source>
</evidence>
<sequence>MTAYFLDTSFIIDYLHGEKSSVQLMTSLEGKIVSSYFCLAELFEGVYRTGSKRAEKEAIGLFSGFSRIYELNQKIAKKFGELRNNLRKKGKLIEDIDIFIAATCLVYDLILVTNNKKHFRNVEGLKII</sequence>
<evidence type="ECO:0000256" key="3">
    <source>
        <dbReference type="ARBA" id="ARBA00022722"/>
    </source>
</evidence>
<comment type="caution">
    <text evidence="9">The sequence shown here is derived from an EMBL/GenBank/DDBJ whole genome shotgun (WGS) entry which is preliminary data.</text>
</comment>
<keyword evidence="6" id="KW-0460">Magnesium</keyword>
<evidence type="ECO:0000313" key="9">
    <source>
        <dbReference type="EMBL" id="OGK41888.1"/>
    </source>
</evidence>
<gene>
    <name evidence="9" type="ORF">A2954_02460</name>
</gene>
<feature type="domain" description="PIN" evidence="8">
    <location>
        <begin position="2"/>
        <end position="120"/>
    </location>
</feature>